<dbReference type="GO" id="GO:0008641">
    <property type="term" value="F:ubiquitin-like modifier activating enzyme activity"/>
    <property type="evidence" value="ECO:0007669"/>
    <property type="project" value="InterPro"/>
</dbReference>
<dbReference type="Proteomes" id="UP000295345">
    <property type="component" value="Unassembled WGS sequence"/>
</dbReference>
<protein>
    <submittedName>
        <fullName evidence="2">TOMM leader peptide-binding protein</fullName>
    </submittedName>
</protein>
<dbReference type="SUPFAM" id="SSF69572">
    <property type="entry name" value="Activating enzymes of the ubiquitin-like proteins"/>
    <property type="match status" value="1"/>
</dbReference>
<keyword evidence="3" id="KW-1185">Reference proteome</keyword>
<reference evidence="2 3" key="1">
    <citation type="submission" date="2019-03" db="EMBL/GenBank/DDBJ databases">
        <title>Draft genome sequences of novel Actinobacteria.</title>
        <authorList>
            <person name="Sahin N."/>
            <person name="Ay H."/>
            <person name="Saygin H."/>
        </authorList>
    </citation>
    <scope>NUCLEOTIDE SEQUENCE [LARGE SCALE GENOMIC DNA]</scope>
    <source>
        <strain evidence="2 3">DSM 41900</strain>
    </source>
</reference>
<comment type="caution">
    <text evidence="2">The sequence shown here is derived from an EMBL/GenBank/DDBJ whole genome shotgun (WGS) entry which is preliminary data.</text>
</comment>
<dbReference type="RefSeq" id="WP_132819154.1">
    <property type="nucleotide sequence ID" value="NZ_SMKI01000186.1"/>
</dbReference>
<dbReference type="EMBL" id="SMKI01000186">
    <property type="protein sequence ID" value="TDC73724.1"/>
    <property type="molecule type" value="Genomic_DNA"/>
</dbReference>
<dbReference type="NCBIfam" id="TIGR03882">
    <property type="entry name" value="cyclo_dehyd_2"/>
    <property type="match status" value="1"/>
</dbReference>
<gene>
    <name evidence="2" type="ORF">E1283_18320</name>
</gene>
<dbReference type="InterPro" id="IPR035985">
    <property type="entry name" value="Ubiquitin-activating_enz"/>
</dbReference>
<name>A0A4R4TDR6_9ACTN</name>
<accession>A0A4R4TDR6</accession>
<proteinExistence type="predicted"/>
<dbReference type="AlphaFoldDB" id="A0A4R4TDR6"/>
<organism evidence="2 3">
    <name type="scientific">Streptomyces hainanensis</name>
    <dbReference type="NCBI Taxonomy" id="402648"/>
    <lineage>
        <taxon>Bacteria</taxon>
        <taxon>Bacillati</taxon>
        <taxon>Actinomycetota</taxon>
        <taxon>Actinomycetes</taxon>
        <taxon>Kitasatosporales</taxon>
        <taxon>Streptomycetaceae</taxon>
        <taxon>Streptomyces</taxon>
    </lineage>
</organism>
<feature type="domain" description="YcaO" evidence="1">
    <location>
        <begin position="421"/>
        <end position="712"/>
    </location>
</feature>
<sequence length="712" mass="72779">MATAFDGVAGIRPRIRRDVLFTRTPGGVLFHNADGGFHLTGKTAYRFASLIVPHLDGSRPLAEICAGLGEQQRAMVASLVGSLLERDFARDAEPAPDAGLPAAVAERFAEQIAYVDHYVDGAEARFRRFRETSVAVLGTGEVAEWCVLSLVRNGIAAVDAETATPSAEVEAWELAEADCPVRLGTVRDGNTAGYDVVVVAGADALARATRLLAAGLPADQLLIPAWTFGERAIVGPRAEAGRAGCPGCALLRFGTNLDPAAAVELWSELADGADAGARPAGGPLAGPVAAMIGNLLGYEIFRTATGALPAETDGQLLVQDLDSLDVTAEPLRPHPRCRRCATPAEPASVPQELAVSRTVTVESARDAEDLVAELNRISTALVRPYAGVFTRWDDEGLTQTPLKVSRVEAPLGAAGTRLVAAFDVHHLAGARQRGLRAAATAYVDHVVPAGTLPGGGHGGLPAVGPEALTVGGVGPVAAWSTAVSLLTKEETAVPAAALRPFGPHNRDLLVARSAAGAGAGDTPGEAAGHALLSALAHDALLRAVRGATVVRPVEPAEDDAESVFLHRTAGTLGVEVELLDLGEAARSGAHAVLARERGTAGARWAVGCDLSAGAAAVAALRDLLGAVQLEAETGESADVGDPLLGDLAPGAVAVTGPAVPAAPAVTFPAVLDRLRAAGRDALYAATTPADLRSAGLHTARVLLTTGSADAAR</sequence>
<dbReference type="Gene3D" id="3.40.50.720">
    <property type="entry name" value="NAD(P)-binding Rossmann-like Domain"/>
    <property type="match status" value="1"/>
</dbReference>
<evidence type="ECO:0000313" key="3">
    <source>
        <dbReference type="Proteomes" id="UP000295345"/>
    </source>
</evidence>
<dbReference type="InterPro" id="IPR003776">
    <property type="entry name" value="YcaO-like_dom"/>
</dbReference>
<dbReference type="PROSITE" id="PS51664">
    <property type="entry name" value="YCAO"/>
    <property type="match status" value="1"/>
</dbReference>
<evidence type="ECO:0000313" key="2">
    <source>
        <dbReference type="EMBL" id="TDC73724.1"/>
    </source>
</evidence>
<evidence type="ECO:0000259" key="1">
    <source>
        <dbReference type="PROSITE" id="PS51664"/>
    </source>
</evidence>
<dbReference type="InterPro" id="IPR022291">
    <property type="entry name" value="Bacteriocin_synth_cyclodeHase"/>
</dbReference>
<dbReference type="OrthoDB" id="3247510at2"/>